<dbReference type="EMBL" id="JTLV02000006">
    <property type="protein sequence ID" value="PQM29894.1"/>
    <property type="molecule type" value="Genomic_DNA"/>
</dbReference>
<accession>A0A2P6F910</accession>
<reference evidence="1 2" key="1">
    <citation type="journal article" date="2015" name="MBio">
        <title>Genome sequence of the Drosophila melanogaster male-killing Spiroplasma strain MSRO endosymbiont.</title>
        <authorList>
            <person name="Paredes J.C."/>
            <person name="Herren J.K."/>
            <person name="Schupfer F."/>
            <person name="Marin R."/>
            <person name="Claverol S."/>
            <person name="Kuo C.H."/>
            <person name="Lemaitre B."/>
            <person name="Beven L."/>
        </authorList>
    </citation>
    <scope>NUCLEOTIDE SEQUENCE [LARGE SCALE GENOMIC DNA]</scope>
    <source>
        <strain evidence="1 2">MSRO</strain>
    </source>
</reference>
<protein>
    <submittedName>
        <fullName evidence="1">Uncharacterized protein</fullName>
    </submittedName>
</protein>
<proteinExistence type="predicted"/>
<dbReference type="AlphaFoldDB" id="A0A2P6F910"/>
<sequence>MIKIGIDPSGTGTTAIVIYEDNKLIKQNEFTSKYWKEHYKFIDEFIDEYYIQIIM</sequence>
<name>A0A2P6F910_9MOLU</name>
<dbReference type="Proteomes" id="UP000031565">
    <property type="component" value="Unassembled WGS sequence"/>
</dbReference>
<comment type="caution">
    <text evidence="1">The sequence shown here is derived from an EMBL/GenBank/DDBJ whole genome shotgun (WGS) entry which is preliminary data.</text>
</comment>
<dbReference type="RefSeq" id="WP_157944290.1">
    <property type="nucleotide sequence ID" value="NZ_JTLV02000006.1"/>
</dbReference>
<evidence type="ECO:0000313" key="2">
    <source>
        <dbReference type="Proteomes" id="UP000031565"/>
    </source>
</evidence>
<evidence type="ECO:0000313" key="1">
    <source>
        <dbReference type="EMBL" id="PQM29894.1"/>
    </source>
</evidence>
<keyword evidence="2" id="KW-1185">Reference proteome</keyword>
<organism evidence="1 2">
    <name type="scientific">Spiroplasma poulsonii</name>
    <dbReference type="NCBI Taxonomy" id="2138"/>
    <lineage>
        <taxon>Bacteria</taxon>
        <taxon>Bacillati</taxon>
        <taxon>Mycoplasmatota</taxon>
        <taxon>Mollicutes</taxon>
        <taxon>Entomoplasmatales</taxon>
        <taxon>Spiroplasmataceae</taxon>
        <taxon>Spiroplasma</taxon>
    </lineage>
</organism>
<gene>
    <name evidence="1" type="ORF">SMSRO_SF027770</name>
</gene>